<feature type="domain" description="Csd3-like second N-terminal" evidence="10">
    <location>
        <begin position="156"/>
        <end position="271"/>
    </location>
</feature>
<keyword evidence="12" id="KW-1185">Reference proteome</keyword>
<keyword evidence="8" id="KW-0812">Transmembrane</keyword>
<dbReference type="InterPro" id="IPR011055">
    <property type="entry name" value="Dup_hybrid_motif"/>
</dbReference>
<dbReference type="EMBL" id="SLWB01000014">
    <property type="protein sequence ID" value="TCN63863.1"/>
    <property type="molecule type" value="Genomic_DNA"/>
</dbReference>
<evidence type="ECO:0000256" key="1">
    <source>
        <dbReference type="ARBA" id="ARBA00001947"/>
    </source>
</evidence>
<evidence type="ECO:0000256" key="2">
    <source>
        <dbReference type="ARBA" id="ARBA00004196"/>
    </source>
</evidence>
<keyword evidence="7" id="KW-0482">Metalloprotease</keyword>
<keyword evidence="3" id="KW-0645">Protease</keyword>
<evidence type="ECO:0000313" key="11">
    <source>
        <dbReference type="EMBL" id="TCN63863.1"/>
    </source>
</evidence>
<comment type="subcellular location">
    <subcellularLocation>
        <location evidence="2">Cell envelope</location>
    </subcellularLocation>
</comment>
<dbReference type="Pfam" id="PF19425">
    <property type="entry name" value="Csd3_N2"/>
    <property type="match status" value="1"/>
</dbReference>
<protein>
    <submittedName>
        <fullName evidence="11">Murein DD-endopeptidase MepM/ murein hydrolase activator NlpD</fullName>
    </submittedName>
</protein>
<keyword evidence="8" id="KW-1133">Transmembrane helix</keyword>
<evidence type="ECO:0000256" key="8">
    <source>
        <dbReference type="SAM" id="Phobius"/>
    </source>
</evidence>
<dbReference type="PANTHER" id="PTHR21666">
    <property type="entry name" value="PEPTIDASE-RELATED"/>
    <property type="match status" value="1"/>
</dbReference>
<sequence length="412" mass="46205">MKFKILCSKRAVLVAALSFVVLLIGSFILWPSLQRFADLFRNKEVPPPVMEYGIPVDSFNVVTSEIAPGKNLSEILGEHGISAAQVDSLLTLSKGKFDLRSIRAGHRCKAFVQPDSTQRLAYWVYEITPVQYVVFSFKDSMSVHVAEKPVRIVRKVSRTTIKSSLWNAIEKAKMNTALALDLSEIYAWEIDFFGLQQNDSFKVVYDEMFVDSVSIGVAKIHAAVFNHMGKTYYAFSYMQDSVDSYWNENGQSLKKAFLKAPLKFSRITSGFSRSRLHPVLKIFRPHYGIDYSAPVGTPVMTIGSGVVIHKGYSGSAGNWIKIKHAASFITSYMHLSRFARGVSVGSRVQQGQVIGYVGSTGYSTGAHLDFRVWNGGKPINPLKVQSPPEKPLRKENLEAFMKHRNRMMQLLK</sequence>
<dbReference type="InterPro" id="IPR050570">
    <property type="entry name" value="Cell_wall_metabolism_enzyme"/>
</dbReference>
<proteinExistence type="predicted"/>
<evidence type="ECO:0000256" key="7">
    <source>
        <dbReference type="ARBA" id="ARBA00023049"/>
    </source>
</evidence>
<evidence type="ECO:0000256" key="3">
    <source>
        <dbReference type="ARBA" id="ARBA00022670"/>
    </source>
</evidence>
<dbReference type="RefSeq" id="WP_131840017.1">
    <property type="nucleotide sequence ID" value="NZ_SLWB01000014.1"/>
</dbReference>
<dbReference type="InterPro" id="IPR016047">
    <property type="entry name" value="M23ase_b-sheet_dom"/>
</dbReference>
<evidence type="ECO:0000259" key="10">
    <source>
        <dbReference type="Pfam" id="PF19425"/>
    </source>
</evidence>
<organism evidence="11 12">
    <name type="scientific">Acetobacteroides hydrogenigenes</name>
    <dbReference type="NCBI Taxonomy" id="979970"/>
    <lineage>
        <taxon>Bacteria</taxon>
        <taxon>Pseudomonadati</taxon>
        <taxon>Bacteroidota</taxon>
        <taxon>Bacteroidia</taxon>
        <taxon>Bacteroidales</taxon>
        <taxon>Rikenellaceae</taxon>
        <taxon>Acetobacteroides</taxon>
    </lineage>
</organism>
<keyword evidence="5 11" id="KW-0378">Hydrolase</keyword>
<dbReference type="GO" id="GO:0030313">
    <property type="term" value="C:cell envelope"/>
    <property type="evidence" value="ECO:0007669"/>
    <property type="project" value="UniProtKB-SubCell"/>
</dbReference>
<evidence type="ECO:0000256" key="4">
    <source>
        <dbReference type="ARBA" id="ARBA00022723"/>
    </source>
</evidence>
<dbReference type="CDD" id="cd12797">
    <property type="entry name" value="M23_peptidase"/>
    <property type="match status" value="1"/>
</dbReference>
<keyword evidence="8" id="KW-0472">Membrane</keyword>
<comment type="caution">
    <text evidence="11">The sequence shown here is derived from an EMBL/GenBank/DDBJ whole genome shotgun (WGS) entry which is preliminary data.</text>
</comment>
<dbReference type="Gene3D" id="3.10.450.350">
    <property type="match status" value="2"/>
</dbReference>
<dbReference type="GO" id="GO:0046872">
    <property type="term" value="F:metal ion binding"/>
    <property type="evidence" value="ECO:0007669"/>
    <property type="project" value="UniProtKB-KW"/>
</dbReference>
<evidence type="ECO:0000256" key="6">
    <source>
        <dbReference type="ARBA" id="ARBA00022833"/>
    </source>
</evidence>
<feature type="domain" description="M23ase beta-sheet core" evidence="9">
    <location>
        <begin position="285"/>
        <end position="381"/>
    </location>
</feature>
<keyword evidence="6" id="KW-0862">Zinc</keyword>
<accession>A0A4R2E702</accession>
<evidence type="ECO:0000259" key="9">
    <source>
        <dbReference type="Pfam" id="PF01551"/>
    </source>
</evidence>
<dbReference type="Proteomes" id="UP000294830">
    <property type="component" value="Unassembled WGS sequence"/>
</dbReference>
<reference evidence="11 12" key="1">
    <citation type="submission" date="2019-03" db="EMBL/GenBank/DDBJ databases">
        <title>Genomic Encyclopedia of Archaeal and Bacterial Type Strains, Phase II (KMG-II): from individual species to whole genera.</title>
        <authorList>
            <person name="Goeker M."/>
        </authorList>
    </citation>
    <scope>NUCLEOTIDE SEQUENCE [LARGE SCALE GENOMIC DNA]</scope>
    <source>
        <strain evidence="11 12">RL-C</strain>
    </source>
</reference>
<keyword evidence="4" id="KW-0479">Metal-binding</keyword>
<dbReference type="OrthoDB" id="9810477at2"/>
<dbReference type="GO" id="GO:0004222">
    <property type="term" value="F:metalloendopeptidase activity"/>
    <property type="evidence" value="ECO:0007669"/>
    <property type="project" value="TreeGrafter"/>
</dbReference>
<dbReference type="GO" id="GO:0006508">
    <property type="term" value="P:proteolysis"/>
    <property type="evidence" value="ECO:0007669"/>
    <property type="project" value="UniProtKB-KW"/>
</dbReference>
<gene>
    <name evidence="11" type="ORF">CLV25_11418</name>
</gene>
<evidence type="ECO:0000313" key="12">
    <source>
        <dbReference type="Proteomes" id="UP000294830"/>
    </source>
</evidence>
<dbReference type="AlphaFoldDB" id="A0A4R2E702"/>
<dbReference type="InterPro" id="IPR045834">
    <property type="entry name" value="Csd3_N2"/>
</dbReference>
<dbReference type="SUPFAM" id="SSF51261">
    <property type="entry name" value="Duplicated hybrid motif"/>
    <property type="match status" value="1"/>
</dbReference>
<dbReference type="PANTHER" id="PTHR21666:SF288">
    <property type="entry name" value="CELL DIVISION PROTEIN YTFB"/>
    <property type="match status" value="1"/>
</dbReference>
<dbReference type="Pfam" id="PF01551">
    <property type="entry name" value="Peptidase_M23"/>
    <property type="match status" value="1"/>
</dbReference>
<evidence type="ECO:0000256" key="5">
    <source>
        <dbReference type="ARBA" id="ARBA00022801"/>
    </source>
</evidence>
<dbReference type="Gene3D" id="2.70.70.10">
    <property type="entry name" value="Glucose Permease (Domain IIA)"/>
    <property type="match status" value="1"/>
</dbReference>
<feature type="transmembrane region" description="Helical" evidence="8">
    <location>
        <begin position="12"/>
        <end position="33"/>
    </location>
</feature>
<name>A0A4R2E702_9BACT</name>
<comment type="cofactor">
    <cofactor evidence="1">
        <name>Zn(2+)</name>
        <dbReference type="ChEBI" id="CHEBI:29105"/>
    </cofactor>
</comment>